<feature type="compositionally biased region" description="Polar residues" evidence="1">
    <location>
        <begin position="252"/>
        <end position="267"/>
    </location>
</feature>
<reference evidence="2 3" key="1">
    <citation type="journal article" date="2010" name="Cell">
        <title>The genome of Naegleria gruberi illuminates early eukaryotic versatility.</title>
        <authorList>
            <person name="Fritz-Laylin L.K."/>
            <person name="Prochnik S.E."/>
            <person name="Ginger M.L."/>
            <person name="Dacks J.B."/>
            <person name="Carpenter M.L."/>
            <person name="Field M.C."/>
            <person name="Kuo A."/>
            <person name="Paredez A."/>
            <person name="Chapman J."/>
            <person name="Pham J."/>
            <person name="Shu S."/>
            <person name="Neupane R."/>
            <person name="Cipriano M."/>
            <person name="Mancuso J."/>
            <person name="Tu H."/>
            <person name="Salamov A."/>
            <person name="Lindquist E."/>
            <person name="Shapiro H."/>
            <person name="Lucas S."/>
            <person name="Grigoriev I.V."/>
            <person name="Cande W.Z."/>
            <person name="Fulton C."/>
            <person name="Rokhsar D.S."/>
            <person name="Dawson S.C."/>
        </authorList>
    </citation>
    <scope>NUCLEOTIDE SEQUENCE [LARGE SCALE GENOMIC DNA]</scope>
    <source>
        <strain evidence="2 3">NEG-M</strain>
    </source>
</reference>
<dbReference type="RefSeq" id="XP_002681757.1">
    <property type="nucleotide sequence ID" value="XM_002681711.1"/>
</dbReference>
<dbReference type="GeneID" id="8861388"/>
<accession>D2V288</accession>
<feature type="region of interest" description="Disordered" evidence="1">
    <location>
        <begin position="1"/>
        <end position="57"/>
    </location>
</feature>
<feature type="region of interest" description="Disordered" evidence="1">
    <location>
        <begin position="86"/>
        <end position="107"/>
    </location>
</feature>
<protein>
    <submittedName>
        <fullName evidence="2">Predicted protein</fullName>
    </submittedName>
</protein>
<name>D2V288_NAEGR</name>
<proteinExistence type="predicted"/>
<organism evidence="3">
    <name type="scientific">Naegleria gruberi</name>
    <name type="common">Amoeba</name>
    <dbReference type="NCBI Taxonomy" id="5762"/>
    <lineage>
        <taxon>Eukaryota</taxon>
        <taxon>Discoba</taxon>
        <taxon>Heterolobosea</taxon>
        <taxon>Tetramitia</taxon>
        <taxon>Eutetramitia</taxon>
        <taxon>Vahlkampfiidae</taxon>
        <taxon>Naegleria</taxon>
    </lineage>
</organism>
<dbReference type="KEGG" id="ngr:NAEGRDRAFT_62917"/>
<feature type="compositionally biased region" description="Low complexity" evidence="1">
    <location>
        <begin position="86"/>
        <end position="97"/>
    </location>
</feature>
<feature type="region of interest" description="Disordered" evidence="1">
    <location>
        <begin position="216"/>
        <end position="274"/>
    </location>
</feature>
<feature type="compositionally biased region" description="Low complexity" evidence="1">
    <location>
        <begin position="38"/>
        <end position="48"/>
    </location>
</feature>
<sequence>MKFSIVHFEKPSSANTTHNSSDNVLSFSQQNSLKHHSFSSNNASFSGGRKSPPNQKLVMTRRTEILEPLKKLDDLKQIQLSIIQQRLAQSNSSSQSRKSPELNSSTTKVAQSLLNQSIVSRRTVPPPQTIPSQHTHVILHSPVNTVHYEQATATLAIPIIYQHQTNLQIPHNHHPMLIPNTIKYQAPQNYHHLPVNTPPKPACTVSYERVVSYERPHAPSTMNPPHQHHAPSSLALQAKSAQEHSPHPPPQYSKQTISKPSKMSENASCGRKIKRVSISFNELLNEDHEFKSSH</sequence>
<feature type="compositionally biased region" description="Polar residues" evidence="1">
    <location>
        <begin position="12"/>
        <end position="32"/>
    </location>
</feature>
<evidence type="ECO:0000313" key="3">
    <source>
        <dbReference type="Proteomes" id="UP000006671"/>
    </source>
</evidence>
<dbReference type="InParanoid" id="D2V288"/>
<dbReference type="AlphaFoldDB" id="D2V288"/>
<gene>
    <name evidence="2" type="ORF">NAEGRDRAFT_62917</name>
</gene>
<evidence type="ECO:0000256" key="1">
    <source>
        <dbReference type="SAM" id="MobiDB-lite"/>
    </source>
</evidence>
<dbReference type="Proteomes" id="UP000006671">
    <property type="component" value="Unassembled WGS sequence"/>
</dbReference>
<keyword evidence="3" id="KW-1185">Reference proteome</keyword>
<dbReference type="EMBL" id="GG738849">
    <property type="protein sequence ID" value="EFC49013.1"/>
    <property type="molecule type" value="Genomic_DNA"/>
</dbReference>
<evidence type="ECO:0000313" key="2">
    <source>
        <dbReference type="EMBL" id="EFC49013.1"/>
    </source>
</evidence>
<dbReference type="VEuPathDB" id="AmoebaDB:NAEGRDRAFT_62917"/>